<evidence type="ECO:0000256" key="2">
    <source>
        <dbReference type="ARBA" id="ARBA00003213"/>
    </source>
</evidence>
<evidence type="ECO:0000256" key="11">
    <source>
        <dbReference type="RuleBase" id="RU003783"/>
    </source>
</evidence>
<evidence type="ECO:0000256" key="9">
    <source>
        <dbReference type="ARBA" id="ARBA00049563"/>
    </source>
</evidence>
<protein>
    <recommendedName>
        <fullName evidence="10">tRNA dimethylallyltransferase</fullName>
        <ecNumber evidence="10">2.5.1.75</ecNumber>
    </recommendedName>
    <alternativeName>
        <fullName evidence="10">Dimethylallyl diphosphate:tRNA dimethylallyltransferase</fullName>
        <shortName evidence="10">DMAPP:tRNA dimethylallyltransferase</shortName>
        <shortName evidence="10">DMATase</shortName>
    </alternativeName>
    <alternativeName>
        <fullName evidence="10">Isopentenyl-diphosphate:tRNA isopentenyltransferase</fullName>
        <shortName evidence="10">IPP transferase</shortName>
        <shortName evidence="10">IPPT</shortName>
        <shortName evidence="10">IPTase</shortName>
    </alternativeName>
</protein>
<organism evidence="14 15">
    <name type="scientific">Buchnera aphidicola subsp. Uroleucon sonchi</name>
    <dbReference type="NCBI Taxonomy" id="118118"/>
    <lineage>
        <taxon>Bacteria</taxon>
        <taxon>Pseudomonadati</taxon>
        <taxon>Pseudomonadota</taxon>
        <taxon>Gammaproteobacteria</taxon>
        <taxon>Enterobacterales</taxon>
        <taxon>Erwiniaceae</taxon>
        <taxon>Buchnera</taxon>
    </lineage>
</organism>
<dbReference type="Pfam" id="PF01715">
    <property type="entry name" value="IPPT"/>
    <property type="match status" value="1"/>
</dbReference>
<name>A0A6C1FIK7_BUCUN</name>
<evidence type="ECO:0000313" key="15">
    <source>
        <dbReference type="Proteomes" id="UP000502958"/>
    </source>
</evidence>
<comment type="function">
    <text evidence="2 10 12">Catalyzes the transfer of a dimethylallyl group onto the adenine at position 37 in tRNAs that read codons beginning with uridine, leading to the formation of N6-(dimethylallyl)adenosine (i(6)A).</text>
</comment>
<comment type="catalytic activity">
    <reaction evidence="9 10 11">
        <text>adenosine(37) in tRNA + dimethylallyl diphosphate = N(6)-dimethylallyladenosine(37) in tRNA + diphosphate</text>
        <dbReference type="Rhea" id="RHEA:26482"/>
        <dbReference type="Rhea" id="RHEA-COMP:10162"/>
        <dbReference type="Rhea" id="RHEA-COMP:10375"/>
        <dbReference type="ChEBI" id="CHEBI:33019"/>
        <dbReference type="ChEBI" id="CHEBI:57623"/>
        <dbReference type="ChEBI" id="CHEBI:74411"/>
        <dbReference type="ChEBI" id="CHEBI:74415"/>
        <dbReference type="EC" id="2.5.1.75"/>
    </reaction>
</comment>
<evidence type="ECO:0000256" key="13">
    <source>
        <dbReference type="RuleBase" id="RU003785"/>
    </source>
</evidence>
<evidence type="ECO:0000256" key="12">
    <source>
        <dbReference type="RuleBase" id="RU003784"/>
    </source>
</evidence>
<dbReference type="SUPFAM" id="SSF52540">
    <property type="entry name" value="P-loop containing nucleoside triphosphate hydrolases"/>
    <property type="match status" value="1"/>
</dbReference>
<evidence type="ECO:0000256" key="5">
    <source>
        <dbReference type="ARBA" id="ARBA00022694"/>
    </source>
</evidence>
<keyword evidence="6 10" id="KW-0547">Nucleotide-binding</keyword>
<feature type="site" description="Interaction with substrate tRNA" evidence="10">
    <location>
        <position position="134"/>
    </location>
</feature>
<dbReference type="EC" id="2.5.1.75" evidence="10"/>
<evidence type="ECO:0000256" key="3">
    <source>
        <dbReference type="ARBA" id="ARBA00005842"/>
    </source>
</evidence>
<evidence type="ECO:0000256" key="4">
    <source>
        <dbReference type="ARBA" id="ARBA00022679"/>
    </source>
</evidence>
<evidence type="ECO:0000313" key="14">
    <source>
        <dbReference type="EMBL" id="QIE02239.1"/>
    </source>
</evidence>
<dbReference type="PANTHER" id="PTHR11088:SF60">
    <property type="entry name" value="TRNA DIMETHYLALLYLTRANSFERASE"/>
    <property type="match status" value="1"/>
</dbReference>
<keyword evidence="5 10" id="KW-0819">tRNA processing</keyword>
<feature type="region of interest" description="Interaction with substrate tRNA" evidence="10">
    <location>
        <begin position="168"/>
        <end position="172"/>
    </location>
</feature>
<gene>
    <name evidence="10 14" type="primary">miaA</name>
    <name evidence="14" type="ORF">GUU85_02695</name>
</gene>
<dbReference type="InterPro" id="IPR027417">
    <property type="entry name" value="P-loop_NTPase"/>
</dbReference>
<evidence type="ECO:0000256" key="6">
    <source>
        <dbReference type="ARBA" id="ARBA00022741"/>
    </source>
</evidence>
<feature type="binding site" evidence="10">
    <location>
        <begin position="21"/>
        <end position="28"/>
    </location>
    <ligand>
        <name>ATP</name>
        <dbReference type="ChEBI" id="CHEBI:30616"/>
    </ligand>
</feature>
<reference evidence="14 15" key="1">
    <citation type="submission" date="2020-01" db="EMBL/GenBank/DDBJ databases">
        <title>Complete genome of Buchnera aphidicola isolated from Chaitophorus populeti.</title>
        <authorList>
            <person name="Park J."/>
            <person name="Xi H."/>
        </authorList>
    </citation>
    <scope>NUCLEOTIDE SEQUENCE [LARGE SCALE GENOMIC DNA]</scope>
    <source>
        <strain evidence="14 15">UsonBac</strain>
    </source>
</reference>
<evidence type="ECO:0000256" key="7">
    <source>
        <dbReference type="ARBA" id="ARBA00022840"/>
    </source>
</evidence>
<keyword evidence="8 10" id="KW-0460">Magnesium</keyword>
<keyword evidence="7 10" id="KW-0067">ATP-binding</keyword>
<dbReference type="GO" id="GO:0006400">
    <property type="term" value="P:tRNA modification"/>
    <property type="evidence" value="ECO:0007669"/>
    <property type="project" value="TreeGrafter"/>
</dbReference>
<comment type="subunit">
    <text evidence="10">Monomer.</text>
</comment>
<evidence type="ECO:0000256" key="8">
    <source>
        <dbReference type="ARBA" id="ARBA00022842"/>
    </source>
</evidence>
<dbReference type="Gene3D" id="1.10.20.140">
    <property type="match status" value="1"/>
</dbReference>
<dbReference type="NCBIfam" id="TIGR00174">
    <property type="entry name" value="miaA"/>
    <property type="match status" value="1"/>
</dbReference>
<feature type="site" description="Interaction with substrate tRNA" evidence="10">
    <location>
        <position position="112"/>
    </location>
</feature>
<dbReference type="Gene3D" id="3.40.50.300">
    <property type="entry name" value="P-loop containing nucleotide triphosphate hydrolases"/>
    <property type="match status" value="1"/>
</dbReference>
<keyword evidence="4 10" id="KW-0808">Transferase</keyword>
<dbReference type="GO" id="GO:0052381">
    <property type="term" value="F:tRNA dimethylallyltransferase activity"/>
    <property type="evidence" value="ECO:0007669"/>
    <property type="project" value="UniProtKB-UniRule"/>
</dbReference>
<dbReference type="Proteomes" id="UP000502958">
    <property type="component" value="Chromosome"/>
</dbReference>
<dbReference type="AlphaFoldDB" id="A0A6C1FIK7"/>
<dbReference type="InterPro" id="IPR039657">
    <property type="entry name" value="Dimethylallyltransferase"/>
</dbReference>
<comment type="cofactor">
    <cofactor evidence="1 10">
        <name>Mg(2+)</name>
        <dbReference type="ChEBI" id="CHEBI:18420"/>
    </cofactor>
</comment>
<proteinExistence type="inferred from homology"/>
<dbReference type="PANTHER" id="PTHR11088">
    <property type="entry name" value="TRNA DIMETHYLALLYLTRANSFERASE"/>
    <property type="match status" value="1"/>
</dbReference>
<evidence type="ECO:0000256" key="1">
    <source>
        <dbReference type="ARBA" id="ARBA00001946"/>
    </source>
</evidence>
<comment type="similarity">
    <text evidence="3 10 13">Belongs to the IPP transferase family.</text>
</comment>
<dbReference type="GO" id="GO:0005524">
    <property type="term" value="F:ATP binding"/>
    <property type="evidence" value="ECO:0007669"/>
    <property type="project" value="UniProtKB-UniRule"/>
</dbReference>
<accession>A0A6C1FIK7</accession>
<evidence type="ECO:0000256" key="10">
    <source>
        <dbReference type="HAMAP-Rule" id="MF_00185"/>
    </source>
</evidence>
<feature type="binding site" evidence="10">
    <location>
        <begin position="23"/>
        <end position="28"/>
    </location>
    <ligand>
        <name>substrate</name>
    </ligand>
</feature>
<feature type="region of interest" description="Interaction with substrate tRNA" evidence="10">
    <location>
        <begin position="46"/>
        <end position="49"/>
    </location>
</feature>
<dbReference type="InterPro" id="IPR018022">
    <property type="entry name" value="IPT"/>
</dbReference>
<dbReference type="EMBL" id="CP047588">
    <property type="protein sequence ID" value="QIE02239.1"/>
    <property type="molecule type" value="Genomic_DNA"/>
</dbReference>
<sequence length="314" mass="36943">MYIKNINSLQSKKPIVIFLMGPTACGKSTLAVYLKKYLPIELISVDSAAIYRGMDIGTDKPNIHDLSTHTYRLLNIKDPSENYSAAEFRQDALKEINYIIKLGKTPLLVGGTMFYYHVLLHGLSSLPSSNTKLRKYLLENNQKKFFLHNKLTLIDPISAKRIHKNDLQRTLRALEIFYLTGKTLTELKNSHLNKLPYNIFQFSVLPPSREWLNYQIERRIKNMLIMGFQKEVELLFFRGDLHINLSSIRCIGYRQMWQYLEYQFNYKEMFNQIVYATRTLAKNQLTWLKKWENVDQTLCNSNPKILLEKMLRIF</sequence>
<dbReference type="HAMAP" id="MF_00185">
    <property type="entry name" value="IPP_trans"/>
    <property type="match status" value="1"/>
</dbReference>
<comment type="caution">
    <text evidence="10">Lacks conserved residue(s) required for the propagation of feature annotation.</text>
</comment>